<gene>
    <name evidence="1" type="ORF">CLORY_24210</name>
</gene>
<reference evidence="1 2" key="1">
    <citation type="submission" date="2017-03" db="EMBL/GenBank/DDBJ databases">
        <title>Genome sequence of Clostridium oryzae DSM 28571.</title>
        <authorList>
            <person name="Poehlein A."/>
            <person name="Daniel R."/>
        </authorList>
    </citation>
    <scope>NUCLEOTIDE SEQUENCE [LARGE SCALE GENOMIC DNA]</scope>
    <source>
        <strain evidence="1 2">DSM 28571</strain>
    </source>
</reference>
<comment type="caution">
    <text evidence="1">The sequence shown here is derived from an EMBL/GenBank/DDBJ whole genome shotgun (WGS) entry which is preliminary data.</text>
</comment>
<dbReference type="AlphaFoldDB" id="A0A1V4IMZ0"/>
<proteinExistence type="predicted"/>
<protein>
    <submittedName>
        <fullName evidence="1">Uncharacterized protein</fullName>
    </submittedName>
</protein>
<evidence type="ECO:0000313" key="1">
    <source>
        <dbReference type="EMBL" id="OPJ61209.1"/>
    </source>
</evidence>
<sequence length="104" mass="11974">MYTNFNFGPGGTWGFPLIWNDFHDEVDNYKTAHDSYNVYVNNDYVGKKVLVAQGERVEDIKSFLNTQGFTEFSSEIVGNAFNIVCDEDAKEHIKEAVEVYIHNR</sequence>
<name>A0A1V4IMZ0_9CLOT</name>
<evidence type="ECO:0000313" key="2">
    <source>
        <dbReference type="Proteomes" id="UP000190080"/>
    </source>
</evidence>
<dbReference type="Proteomes" id="UP000190080">
    <property type="component" value="Unassembled WGS sequence"/>
</dbReference>
<dbReference type="OrthoDB" id="2934253at2"/>
<accession>A0A1V4IMZ0</accession>
<dbReference type="RefSeq" id="WP_079424748.1">
    <property type="nucleotide sequence ID" value="NZ_MZGV01000024.1"/>
</dbReference>
<dbReference type="EMBL" id="MZGV01000024">
    <property type="protein sequence ID" value="OPJ61209.1"/>
    <property type="molecule type" value="Genomic_DNA"/>
</dbReference>
<organism evidence="1 2">
    <name type="scientific">Clostridium oryzae</name>
    <dbReference type="NCBI Taxonomy" id="1450648"/>
    <lineage>
        <taxon>Bacteria</taxon>
        <taxon>Bacillati</taxon>
        <taxon>Bacillota</taxon>
        <taxon>Clostridia</taxon>
        <taxon>Eubacteriales</taxon>
        <taxon>Clostridiaceae</taxon>
        <taxon>Clostridium</taxon>
    </lineage>
</organism>
<keyword evidence="2" id="KW-1185">Reference proteome</keyword>